<gene>
    <name evidence="1" type="ORF">PSON_ATCC_30995.1.T0340289</name>
</gene>
<sequence>MQSQPGILDLSAYNLPKSDSLPLRIQENFSLYSVRYTQLVVVGIAIGGSAKSIQKTYQICSFANSLSQLFRMGLYHEIKCYFRLPT</sequence>
<dbReference type="EMBL" id="CAJJDN010000034">
    <property type="protein sequence ID" value="CAD8076264.1"/>
    <property type="molecule type" value="Genomic_DNA"/>
</dbReference>
<evidence type="ECO:0000313" key="1">
    <source>
        <dbReference type="EMBL" id="CAD8076264.1"/>
    </source>
</evidence>
<accession>A0A8S1MN10</accession>
<dbReference type="Proteomes" id="UP000692954">
    <property type="component" value="Unassembled WGS sequence"/>
</dbReference>
<evidence type="ECO:0000313" key="2">
    <source>
        <dbReference type="Proteomes" id="UP000692954"/>
    </source>
</evidence>
<protein>
    <submittedName>
        <fullName evidence="1">Uncharacterized protein</fullName>
    </submittedName>
</protein>
<comment type="caution">
    <text evidence="1">The sequence shown here is derived from an EMBL/GenBank/DDBJ whole genome shotgun (WGS) entry which is preliminary data.</text>
</comment>
<dbReference type="AlphaFoldDB" id="A0A8S1MN10"/>
<name>A0A8S1MN10_9CILI</name>
<organism evidence="1 2">
    <name type="scientific">Paramecium sonneborni</name>
    <dbReference type="NCBI Taxonomy" id="65129"/>
    <lineage>
        <taxon>Eukaryota</taxon>
        <taxon>Sar</taxon>
        <taxon>Alveolata</taxon>
        <taxon>Ciliophora</taxon>
        <taxon>Intramacronucleata</taxon>
        <taxon>Oligohymenophorea</taxon>
        <taxon>Peniculida</taxon>
        <taxon>Parameciidae</taxon>
        <taxon>Paramecium</taxon>
    </lineage>
</organism>
<keyword evidence="2" id="KW-1185">Reference proteome</keyword>
<proteinExistence type="predicted"/>
<reference evidence="1" key="1">
    <citation type="submission" date="2021-01" db="EMBL/GenBank/DDBJ databases">
        <authorList>
            <consortium name="Genoscope - CEA"/>
            <person name="William W."/>
        </authorList>
    </citation>
    <scope>NUCLEOTIDE SEQUENCE</scope>
</reference>